<dbReference type="PANTHER" id="PTHR19849:SF1">
    <property type="entry name" value="F-BOX_WD REPEAT-CONTAINING PROTEIN 7"/>
    <property type="match status" value="1"/>
</dbReference>
<feature type="repeat" description="WD" evidence="3">
    <location>
        <begin position="198"/>
        <end position="237"/>
    </location>
</feature>
<dbReference type="AlphaFoldDB" id="A0A5C3LC93"/>
<dbReference type="PRINTS" id="PR00320">
    <property type="entry name" value="GPROTEINBRPT"/>
</dbReference>
<keyword evidence="6" id="KW-1185">Reference proteome</keyword>
<evidence type="ECO:0000256" key="4">
    <source>
        <dbReference type="SAM" id="MobiDB-lite"/>
    </source>
</evidence>
<keyword evidence="5" id="KW-0132">Cell division</keyword>
<evidence type="ECO:0000256" key="3">
    <source>
        <dbReference type="PROSITE-ProRule" id="PRU00221"/>
    </source>
</evidence>
<reference evidence="5 6" key="1">
    <citation type="journal article" date="2019" name="Nat. Ecol. Evol.">
        <title>Megaphylogeny resolves global patterns of mushroom evolution.</title>
        <authorList>
            <person name="Varga T."/>
            <person name="Krizsan K."/>
            <person name="Foldi C."/>
            <person name="Dima B."/>
            <person name="Sanchez-Garcia M."/>
            <person name="Sanchez-Ramirez S."/>
            <person name="Szollosi G.J."/>
            <person name="Szarkandi J.G."/>
            <person name="Papp V."/>
            <person name="Albert L."/>
            <person name="Andreopoulos W."/>
            <person name="Angelini C."/>
            <person name="Antonin V."/>
            <person name="Barry K.W."/>
            <person name="Bougher N.L."/>
            <person name="Buchanan P."/>
            <person name="Buyck B."/>
            <person name="Bense V."/>
            <person name="Catcheside P."/>
            <person name="Chovatia M."/>
            <person name="Cooper J."/>
            <person name="Damon W."/>
            <person name="Desjardin D."/>
            <person name="Finy P."/>
            <person name="Geml J."/>
            <person name="Haridas S."/>
            <person name="Hughes K."/>
            <person name="Justo A."/>
            <person name="Karasinski D."/>
            <person name="Kautmanova I."/>
            <person name="Kiss B."/>
            <person name="Kocsube S."/>
            <person name="Kotiranta H."/>
            <person name="LaButti K.M."/>
            <person name="Lechner B.E."/>
            <person name="Liimatainen K."/>
            <person name="Lipzen A."/>
            <person name="Lukacs Z."/>
            <person name="Mihaltcheva S."/>
            <person name="Morgado L.N."/>
            <person name="Niskanen T."/>
            <person name="Noordeloos M.E."/>
            <person name="Ohm R.A."/>
            <person name="Ortiz-Santana B."/>
            <person name="Ovrebo C."/>
            <person name="Racz N."/>
            <person name="Riley R."/>
            <person name="Savchenko A."/>
            <person name="Shiryaev A."/>
            <person name="Soop K."/>
            <person name="Spirin V."/>
            <person name="Szebenyi C."/>
            <person name="Tomsovsky M."/>
            <person name="Tulloss R.E."/>
            <person name="Uehling J."/>
            <person name="Grigoriev I.V."/>
            <person name="Vagvolgyi C."/>
            <person name="Papp T."/>
            <person name="Martin F.M."/>
            <person name="Miettinen O."/>
            <person name="Hibbett D.S."/>
            <person name="Nagy L.G."/>
        </authorList>
    </citation>
    <scope>NUCLEOTIDE SEQUENCE [LARGE SCALE GENOMIC DNA]</scope>
    <source>
        <strain evidence="5 6">CBS 121175</strain>
    </source>
</reference>
<keyword evidence="1 3" id="KW-0853">WD repeat</keyword>
<feature type="repeat" description="WD" evidence="3">
    <location>
        <begin position="72"/>
        <end position="112"/>
    </location>
</feature>
<dbReference type="OrthoDB" id="190105at2759"/>
<dbReference type="GO" id="GO:0005737">
    <property type="term" value="C:cytoplasm"/>
    <property type="evidence" value="ECO:0007669"/>
    <property type="project" value="TreeGrafter"/>
</dbReference>
<feature type="repeat" description="WD" evidence="3">
    <location>
        <begin position="238"/>
        <end position="279"/>
    </location>
</feature>
<dbReference type="Pfam" id="PF00400">
    <property type="entry name" value="WD40"/>
    <property type="match status" value="6"/>
</dbReference>
<gene>
    <name evidence="5" type="ORF">FA15DRAFT_752347</name>
</gene>
<dbReference type="GO" id="GO:0051301">
    <property type="term" value="P:cell division"/>
    <property type="evidence" value="ECO:0007669"/>
    <property type="project" value="UniProtKB-KW"/>
</dbReference>
<keyword evidence="5" id="KW-0131">Cell cycle</keyword>
<dbReference type="PROSITE" id="PS50082">
    <property type="entry name" value="WD_REPEATS_2"/>
    <property type="match status" value="5"/>
</dbReference>
<dbReference type="InterPro" id="IPR020472">
    <property type="entry name" value="WD40_PAC1"/>
</dbReference>
<dbReference type="GO" id="GO:0010992">
    <property type="term" value="P:ubiquitin recycling"/>
    <property type="evidence" value="ECO:0007669"/>
    <property type="project" value="TreeGrafter"/>
</dbReference>
<dbReference type="InterPro" id="IPR036322">
    <property type="entry name" value="WD40_repeat_dom_sf"/>
</dbReference>
<proteinExistence type="predicted"/>
<accession>A0A5C3LC93</accession>
<dbReference type="SMART" id="SM00320">
    <property type="entry name" value="WD40"/>
    <property type="match status" value="7"/>
</dbReference>
<dbReference type="InterPro" id="IPR019775">
    <property type="entry name" value="WD40_repeat_CS"/>
</dbReference>
<dbReference type="Gene3D" id="2.130.10.10">
    <property type="entry name" value="YVTN repeat-like/Quinoprotein amine dehydrogenase"/>
    <property type="match status" value="1"/>
</dbReference>
<evidence type="ECO:0000256" key="2">
    <source>
        <dbReference type="ARBA" id="ARBA00022737"/>
    </source>
</evidence>
<dbReference type="STRING" id="230819.A0A5C3LC93"/>
<feature type="repeat" description="WD" evidence="3">
    <location>
        <begin position="281"/>
        <end position="322"/>
    </location>
</feature>
<dbReference type="EMBL" id="ML210147">
    <property type="protein sequence ID" value="TFK30255.1"/>
    <property type="molecule type" value="Genomic_DNA"/>
</dbReference>
<dbReference type="InterPro" id="IPR001680">
    <property type="entry name" value="WD40_rpt"/>
</dbReference>
<name>A0A5C3LC93_COPMA</name>
<keyword evidence="2" id="KW-0677">Repeat</keyword>
<evidence type="ECO:0000313" key="6">
    <source>
        <dbReference type="Proteomes" id="UP000307440"/>
    </source>
</evidence>
<feature type="repeat" description="WD" evidence="3">
    <location>
        <begin position="146"/>
        <end position="165"/>
    </location>
</feature>
<dbReference type="CDD" id="cd00200">
    <property type="entry name" value="WD40"/>
    <property type="match status" value="1"/>
</dbReference>
<dbReference type="Proteomes" id="UP000307440">
    <property type="component" value="Unassembled WGS sequence"/>
</dbReference>
<dbReference type="PANTHER" id="PTHR19849">
    <property type="entry name" value="PHOSPHOLIPASE A-2-ACTIVATING PROTEIN"/>
    <property type="match status" value="1"/>
</dbReference>
<dbReference type="GO" id="GO:0005634">
    <property type="term" value="C:nucleus"/>
    <property type="evidence" value="ECO:0007669"/>
    <property type="project" value="TreeGrafter"/>
</dbReference>
<dbReference type="PROSITE" id="PS50294">
    <property type="entry name" value="WD_REPEATS_REGION"/>
    <property type="match status" value="3"/>
</dbReference>
<evidence type="ECO:0000313" key="5">
    <source>
        <dbReference type="EMBL" id="TFK30255.1"/>
    </source>
</evidence>
<dbReference type="PROSITE" id="PS00678">
    <property type="entry name" value="WD_REPEATS_1"/>
    <property type="match status" value="2"/>
</dbReference>
<sequence>MASKEVADASSNSDSKDPFWTRNPNPKHLTVPAHGCCVVTVLIIFKGRVITASDDNTIQVRSLETGELIHDLKGHSGGVWSLKATNNRTLISGSTDRTIRVWDLETGECTHIFGGHQSTVRAMAVVEPEIVDVEDENGAVRKEKWPKRTLLVSGSRDHTLRVWTVPKAGDPTYFPLGDEDEWEEADVDRQNPYHRLVLTGHMHAVRDVDARGRTAVSGSYDTNVKVWDIITGTCLFSFSGHSEKVYAVALDLQSRQVFSSGLDSIVRVWQLDSSKAEHDILRGHSSMIGLIALSPSHKTLVSGSADSTLRIWNAEGGELQGVAVGHEDAISSFQHDDSKIISGATGKVKMWNTHDGTFIRDLLTGVVSVWCVRFEGQWCVSASNRDDFTMLDIWDFGLGYDNHDEHEDGRGDWEDEGDEDKDANQKIAAYGATVKVD</sequence>
<dbReference type="InterPro" id="IPR015943">
    <property type="entry name" value="WD40/YVTN_repeat-like_dom_sf"/>
</dbReference>
<dbReference type="SUPFAM" id="SSF50978">
    <property type="entry name" value="WD40 repeat-like"/>
    <property type="match status" value="1"/>
</dbReference>
<organism evidence="5 6">
    <name type="scientific">Coprinopsis marcescibilis</name>
    <name type="common">Agaric fungus</name>
    <name type="synonym">Psathyrella marcescibilis</name>
    <dbReference type="NCBI Taxonomy" id="230819"/>
    <lineage>
        <taxon>Eukaryota</taxon>
        <taxon>Fungi</taxon>
        <taxon>Dikarya</taxon>
        <taxon>Basidiomycota</taxon>
        <taxon>Agaricomycotina</taxon>
        <taxon>Agaricomycetes</taxon>
        <taxon>Agaricomycetidae</taxon>
        <taxon>Agaricales</taxon>
        <taxon>Agaricineae</taxon>
        <taxon>Psathyrellaceae</taxon>
        <taxon>Coprinopsis</taxon>
    </lineage>
</organism>
<protein>
    <submittedName>
        <fullName evidence="5">Cell division control protein 4</fullName>
    </submittedName>
</protein>
<dbReference type="GO" id="GO:0043161">
    <property type="term" value="P:proteasome-mediated ubiquitin-dependent protein catabolic process"/>
    <property type="evidence" value="ECO:0007669"/>
    <property type="project" value="TreeGrafter"/>
</dbReference>
<evidence type="ECO:0000256" key="1">
    <source>
        <dbReference type="ARBA" id="ARBA00022574"/>
    </source>
</evidence>
<dbReference type="GO" id="GO:0043130">
    <property type="term" value="F:ubiquitin binding"/>
    <property type="evidence" value="ECO:0007669"/>
    <property type="project" value="TreeGrafter"/>
</dbReference>
<feature type="region of interest" description="Disordered" evidence="4">
    <location>
        <begin position="1"/>
        <end position="21"/>
    </location>
</feature>